<dbReference type="GO" id="GO:0003700">
    <property type="term" value="F:DNA-binding transcription factor activity"/>
    <property type="evidence" value="ECO:0007669"/>
    <property type="project" value="InterPro"/>
</dbReference>
<dbReference type="GO" id="GO:0005737">
    <property type="term" value="C:cytoplasm"/>
    <property type="evidence" value="ECO:0007669"/>
    <property type="project" value="UniProtKB-SubCell"/>
</dbReference>
<dbReference type="PROSITE" id="PS50110">
    <property type="entry name" value="RESPONSE_REGULATORY"/>
    <property type="match status" value="1"/>
</dbReference>
<comment type="caution">
    <text evidence="11">The sequence shown here is derived from an EMBL/GenBank/DDBJ whole genome shotgun (WGS) entry which is preliminary data.</text>
</comment>
<evidence type="ECO:0000256" key="3">
    <source>
        <dbReference type="ARBA" id="ARBA00022553"/>
    </source>
</evidence>
<dbReference type="Gene3D" id="3.40.50.2300">
    <property type="match status" value="1"/>
</dbReference>
<evidence type="ECO:0000256" key="6">
    <source>
        <dbReference type="ARBA" id="ARBA00023125"/>
    </source>
</evidence>
<dbReference type="AlphaFoldDB" id="A0A7X3LHP4"/>
<dbReference type="PANTHER" id="PTHR42713:SF3">
    <property type="entry name" value="TRANSCRIPTIONAL REGULATORY PROTEIN HPTR"/>
    <property type="match status" value="1"/>
</dbReference>
<feature type="domain" description="Response regulatory" evidence="10">
    <location>
        <begin position="3"/>
        <end position="120"/>
    </location>
</feature>
<gene>
    <name evidence="11" type="ORF">GRF59_07335</name>
</gene>
<keyword evidence="6" id="KW-0238">DNA-binding</keyword>
<evidence type="ECO:0000259" key="10">
    <source>
        <dbReference type="PROSITE" id="PS50110"/>
    </source>
</evidence>
<keyword evidence="3 8" id="KW-0597">Phosphoprotein</keyword>
<evidence type="ECO:0000256" key="7">
    <source>
        <dbReference type="ARBA" id="ARBA00023163"/>
    </source>
</evidence>
<dbReference type="InterPro" id="IPR001789">
    <property type="entry name" value="Sig_transdc_resp-reg_receiver"/>
</dbReference>
<dbReference type="Pfam" id="PF00072">
    <property type="entry name" value="Response_reg"/>
    <property type="match status" value="1"/>
</dbReference>
<dbReference type="GO" id="GO:0043565">
    <property type="term" value="F:sequence-specific DNA binding"/>
    <property type="evidence" value="ECO:0007669"/>
    <property type="project" value="InterPro"/>
</dbReference>
<keyword evidence="7" id="KW-0804">Transcription</keyword>
<dbReference type="Pfam" id="PF12833">
    <property type="entry name" value="HTH_18"/>
    <property type="match status" value="1"/>
</dbReference>
<evidence type="ECO:0000313" key="11">
    <source>
        <dbReference type="EMBL" id="MWV43444.1"/>
    </source>
</evidence>
<protein>
    <submittedName>
        <fullName evidence="11">Response regulator</fullName>
    </submittedName>
</protein>
<dbReference type="InterPro" id="IPR011006">
    <property type="entry name" value="CheY-like_superfamily"/>
</dbReference>
<evidence type="ECO:0000256" key="8">
    <source>
        <dbReference type="PROSITE-ProRule" id="PRU00169"/>
    </source>
</evidence>
<evidence type="ECO:0000313" key="12">
    <source>
        <dbReference type="Proteomes" id="UP000460318"/>
    </source>
</evidence>
<keyword evidence="12" id="KW-1185">Reference proteome</keyword>
<dbReference type="InterPro" id="IPR041522">
    <property type="entry name" value="CdaR_GGDEF"/>
</dbReference>
<dbReference type="Gene3D" id="1.10.10.60">
    <property type="entry name" value="Homeodomain-like"/>
    <property type="match status" value="2"/>
</dbReference>
<dbReference type="Pfam" id="PF17853">
    <property type="entry name" value="GGDEF_2"/>
    <property type="match status" value="1"/>
</dbReference>
<dbReference type="InterPro" id="IPR051552">
    <property type="entry name" value="HptR"/>
</dbReference>
<evidence type="ECO:0000256" key="4">
    <source>
        <dbReference type="ARBA" id="ARBA00023012"/>
    </source>
</evidence>
<proteinExistence type="predicted"/>
<evidence type="ECO:0000256" key="2">
    <source>
        <dbReference type="ARBA" id="ARBA00022490"/>
    </source>
</evidence>
<dbReference type="Proteomes" id="UP000460318">
    <property type="component" value="Unassembled WGS sequence"/>
</dbReference>
<dbReference type="GO" id="GO:0000160">
    <property type="term" value="P:phosphorelay signal transduction system"/>
    <property type="evidence" value="ECO:0007669"/>
    <property type="project" value="UniProtKB-KW"/>
</dbReference>
<dbReference type="SMART" id="SM00342">
    <property type="entry name" value="HTH_ARAC"/>
    <property type="match status" value="1"/>
</dbReference>
<dbReference type="EMBL" id="WUBI01000001">
    <property type="protein sequence ID" value="MWV43444.1"/>
    <property type="molecule type" value="Genomic_DNA"/>
</dbReference>
<dbReference type="InterPro" id="IPR009057">
    <property type="entry name" value="Homeodomain-like_sf"/>
</dbReference>
<reference evidence="11 12" key="1">
    <citation type="submission" date="2019-12" db="EMBL/GenBank/DDBJ databases">
        <title>Paenibacillus sp. nov., an endophytic bacterium isolated from the stem of Dendrobium.</title>
        <authorList>
            <person name="Zhao R."/>
        </authorList>
    </citation>
    <scope>NUCLEOTIDE SEQUENCE [LARGE SCALE GENOMIC DNA]</scope>
    <source>
        <strain evidence="11 12">HJL G12</strain>
    </source>
</reference>
<keyword evidence="5" id="KW-0805">Transcription regulation</keyword>
<keyword evidence="4" id="KW-0902">Two-component regulatory system</keyword>
<dbReference type="SUPFAM" id="SSF52172">
    <property type="entry name" value="CheY-like"/>
    <property type="match status" value="1"/>
</dbReference>
<keyword evidence="2" id="KW-0963">Cytoplasm</keyword>
<dbReference type="InterPro" id="IPR018060">
    <property type="entry name" value="HTH_AraC"/>
</dbReference>
<feature type="modified residue" description="4-aspartylphosphate" evidence="8">
    <location>
        <position position="55"/>
    </location>
</feature>
<feature type="domain" description="HTH araC/xylS-type" evidence="9">
    <location>
        <begin position="421"/>
        <end position="519"/>
    </location>
</feature>
<dbReference type="SUPFAM" id="SSF46689">
    <property type="entry name" value="Homeodomain-like"/>
    <property type="match status" value="2"/>
</dbReference>
<dbReference type="SMART" id="SM00448">
    <property type="entry name" value="REC"/>
    <property type="match status" value="1"/>
</dbReference>
<evidence type="ECO:0000256" key="5">
    <source>
        <dbReference type="ARBA" id="ARBA00023015"/>
    </source>
</evidence>
<dbReference type="PANTHER" id="PTHR42713">
    <property type="entry name" value="HISTIDINE KINASE-RELATED"/>
    <property type="match status" value="1"/>
</dbReference>
<evidence type="ECO:0000259" key="9">
    <source>
        <dbReference type="PROSITE" id="PS01124"/>
    </source>
</evidence>
<evidence type="ECO:0000256" key="1">
    <source>
        <dbReference type="ARBA" id="ARBA00004496"/>
    </source>
</evidence>
<accession>A0A7X3LHP4</accession>
<dbReference type="CDD" id="cd17536">
    <property type="entry name" value="REC_YesN-like"/>
    <property type="match status" value="1"/>
</dbReference>
<dbReference type="RefSeq" id="WP_160496952.1">
    <property type="nucleotide sequence ID" value="NZ_WUBI01000001.1"/>
</dbReference>
<dbReference type="PROSITE" id="PS01124">
    <property type="entry name" value="HTH_ARAC_FAMILY_2"/>
    <property type="match status" value="1"/>
</dbReference>
<dbReference type="InterPro" id="IPR020449">
    <property type="entry name" value="Tscrpt_reg_AraC-type_HTH"/>
</dbReference>
<sequence length="520" mass="60418">MYKTLIVDDEILDLEGMRTFIPWTDLGLEVVDAVNNGFEAMSVLEKETIDVLVTDVHMPSMSGLELVKKAKELYGRIKVIFVSGYQDFNYVKQAISLNAYSYVLKPMDDQELIDALKKIVKELDGEKQREKTEQAYRQIAKNEYLLQLLEGVINAETSAILLEHYDLKNVSWPARAAAMEIDDMSWKLDPQPESLKQEWFNRFYESALPLFEAEGIRHICRTSKQRIFLLTECGDKEPDLESVVQQLHEQYPFSVTIGLGGRAEHLIAIRDSYGEALAALDYKLILGKGKVIDHDKLKFEEPEEMPNTDIPLEPLLNAVLHYDLVKISDEVDRFFTLASGMRSRVQIQFYVMNIWMRLEGQLKTVSENMFQALQHDGLSKPDIMLKYETIDDIRSWLRYRLFSSAEIIQNKRQKKSAKLVEEMIRYVKQQLHDNVTLKEVADYLSFSPNYLGSLFKEVTGTNFSEYVITLRMEKAGELLKDPRIKIYEVADRVGYRYMPYFSRQFKEVFGMTPGEFRRKM</sequence>
<name>A0A7X3LHP4_9BACL</name>
<comment type="subcellular location">
    <subcellularLocation>
        <location evidence="1">Cytoplasm</location>
    </subcellularLocation>
</comment>
<dbReference type="PRINTS" id="PR00032">
    <property type="entry name" value="HTHARAC"/>
</dbReference>
<organism evidence="11 12">
    <name type="scientific">Paenibacillus dendrobii</name>
    <dbReference type="NCBI Taxonomy" id="2691084"/>
    <lineage>
        <taxon>Bacteria</taxon>
        <taxon>Bacillati</taxon>
        <taxon>Bacillota</taxon>
        <taxon>Bacilli</taxon>
        <taxon>Bacillales</taxon>
        <taxon>Paenibacillaceae</taxon>
        <taxon>Paenibacillus</taxon>
    </lineage>
</organism>